<evidence type="ECO:0000313" key="2">
    <source>
        <dbReference type="EMBL" id="EMA42098.1"/>
    </source>
</evidence>
<protein>
    <recommendedName>
        <fullName evidence="4">Cobalamin transport operon protein</fullName>
    </recommendedName>
</protein>
<dbReference type="eggNOG" id="arCOG12154">
    <property type="taxonomic scope" value="Archaea"/>
</dbReference>
<keyword evidence="1" id="KW-0472">Membrane</keyword>
<keyword evidence="1" id="KW-0812">Transmembrane</keyword>
<feature type="transmembrane region" description="Helical" evidence="1">
    <location>
        <begin position="75"/>
        <end position="93"/>
    </location>
</feature>
<dbReference type="AlphaFoldDB" id="M0M9T0"/>
<gene>
    <name evidence="2" type="ORF">C447_00870</name>
</gene>
<comment type="caution">
    <text evidence="2">The sequence shown here is derived from an EMBL/GenBank/DDBJ whole genome shotgun (WGS) entry which is preliminary data.</text>
</comment>
<evidence type="ECO:0000256" key="1">
    <source>
        <dbReference type="SAM" id="Phobius"/>
    </source>
</evidence>
<keyword evidence="1" id="KW-1133">Transmembrane helix</keyword>
<proteinExistence type="predicted"/>
<organism evidence="2 3">
    <name type="scientific">Halococcus hamelinensis 100A6</name>
    <dbReference type="NCBI Taxonomy" id="1132509"/>
    <lineage>
        <taxon>Archaea</taxon>
        <taxon>Methanobacteriati</taxon>
        <taxon>Methanobacteriota</taxon>
        <taxon>Stenosarchaea group</taxon>
        <taxon>Halobacteria</taxon>
        <taxon>Halobacteriales</taxon>
        <taxon>Halococcaceae</taxon>
        <taxon>Halococcus</taxon>
    </lineage>
</organism>
<dbReference type="Proteomes" id="UP000011566">
    <property type="component" value="Unassembled WGS sequence"/>
</dbReference>
<keyword evidence="3" id="KW-1185">Reference proteome</keyword>
<reference evidence="2 3" key="1">
    <citation type="journal article" date="2014" name="PLoS Genet.">
        <title>Phylogenetically driven sequencing of extremely halophilic archaea reveals strategies for static and dynamic osmo-response.</title>
        <authorList>
            <person name="Becker E.A."/>
            <person name="Seitzer P.M."/>
            <person name="Tritt A."/>
            <person name="Larsen D."/>
            <person name="Krusor M."/>
            <person name="Yao A.I."/>
            <person name="Wu D."/>
            <person name="Madern D."/>
            <person name="Eisen J.A."/>
            <person name="Darling A.E."/>
            <person name="Facciotti M.T."/>
        </authorList>
    </citation>
    <scope>NUCLEOTIDE SEQUENCE [LARGE SCALE GENOMIC DNA]</scope>
    <source>
        <strain evidence="2 3">100A6</strain>
    </source>
</reference>
<feature type="transmembrane region" description="Helical" evidence="1">
    <location>
        <begin position="7"/>
        <end position="25"/>
    </location>
</feature>
<dbReference type="OrthoDB" id="214563at2157"/>
<dbReference type="PATRIC" id="fig|1132509.6.peg.211"/>
<dbReference type="RefSeq" id="WP_007689895.1">
    <property type="nucleotide sequence ID" value="NZ_AJRK01000016.1"/>
</dbReference>
<name>M0M9T0_9EURY</name>
<dbReference type="EMBL" id="AOMB01000003">
    <property type="protein sequence ID" value="EMA42098.1"/>
    <property type="molecule type" value="Genomic_DNA"/>
</dbReference>
<sequence>MQRWKQYGGLGGLVAICLAAGLYGFTSTGGALPYAKRFGQALQQGAQNGGGPLLDLGRGIIIAGPITKSGLVTEYVAIVVLLVGIGVGLYLYATRYRGDDEPARDSEQETA</sequence>
<evidence type="ECO:0008006" key="4">
    <source>
        <dbReference type="Google" id="ProtNLM"/>
    </source>
</evidence>
<evidence type="ECO:0000313" key="3">
    <source>
        <dbReference type="Proteomes" id="UP000011566"/>
    </source>
</evidence>
<accession>M0M9T0</accession>